<reference evidence="2" key="1">
    <citation type="journal article" date="2015" name="Nature">
        <title>Complex archaea that bridge the gap between prokaryotes and eukaryotes.</title>
        <authorList>
            <person name="Spang A."/>
            <person name="Saw J.H."/>
            <person name="Jorgensen S.L."/>
            <person name="Zaremba-Niedzwiedzka K."/>
            <person name="Martijn J."/>
            <person name="Lind A.E."/>
            <person name="van Eijk R."/>
            <person name="Schleper C."/>
            <person name="Guy L."/>
            <person name="Ettema T.J."/>
        </authorList>
    </citation>
    <scope>NUCLEOTIDE SEQUENCE</scope>
</reference>
<name>A0A0F9I758_9ZZZZ</name>
<protein>
    <submittedName>
        <fullName evidence="2">Uncharacterized protein</fullName>
    </submittedName>
</protein>
<evidence type="ECO:0000313" key="2">
    <source>
        <dbReference type="EMBL" id="KKM23446.1"/>
    </source>
</evidence>
<gene>
    <name evidence="2" type="ORF">LCGC14_1615130</name>
</gene>
<proteinExistence type="predicted"/>
<comment type="caution">
    <text evidence="2">The sequence shown here is derived from an EMBL/GenBank/DDBJ whole genome shotgun (WGS) entry which is preliminary data.</text>
</comment>
<evidence type="ECO:0000256" key="1">
    <source>
        <dbReference type="SAM" id="MobiDB-lite"/>
    </source>
</evidence>
<organism evidence="2">
    <name type="scientific">marine sediment metagenome</name>
    <dbReference type="NCBI Taxonomy" id="412755"/>
    <lineage>
        <taxon>unclassified sequences</taxon>
        <taxon>metagenomes</taxon>
        <taxon>ecological metagenomes</taxon>
    </lineage>
</organism>
<sequence>MVMDRRPDEMLNDMLRRGIDVFKGAIQGVTEVLRTGDDAIKEMDDAVRGKPMAPGETPEDTFINVLALMKGAMEEARETGSATAPAVVQRARETLSRVTSMEPSWRTGPSIGKTATDMFRLVLRDLRGSESLVKLATGRGEINDLEKLIDWADDVGNRLGKAQKVVAQPKPGAQPPAGVPATGESPRRSALSLPTTEETVTELKRRLGRELYRIELDLVAGGRIAGKPCDCLGSKHHFGIEATAEELIPMDTSPIYPSIISWLKVHQNEFEVEEVAKRPPEHYQALAPDVRRFRKEVMGTDSIAPLRDSPKTSEKTS</sequence>
<feature type="region of interest" description="Disordered" evidence="1">
    <location>
        <begin position="165"/>
        <end position="193"/>
    </location>
</feature>
<dbReference type="EMBL" id="LAZR01013122">
    <property type="protein sequence ID" value="KKM23446.1"/>
    <property type="molecule type" value="Genomic_DNA"/>
</dbReference>
<dbReference type="AlphaFoldDB" id="A0A0F9I758"/>
<accession>A0A0F9I758</accession>